<dbReference type="Proteomes" id="UP000270626">
    <property type="component" value="Unassembled WGS sequence"/>
</dbReference>
<evidence type="ECO:0008006" key="4">
    <source>
        <dbReference type="Google" id="ProtNLM"/>
    </source>
</evidence>
<reference evidence="2 3" key="1">
    <citation type="submission" date="2018-10" db="EMBL/GenBank/DDBJ databases">
        <title>Genomic Encyclopedia of Type Strains, Phase IV (KMG-IV): sequencing the most valuable type-strain genomes for metagenomic binning, comparative biology and taxonomic classification.</title>
        <authorList>
            <person name="Goeker M."/>
        </authorList>
    </citation>
    <scope>NUCLEOTIDE SEQUENCE [LARGE SCALE GENOMIC DNA]</scope>
    <source>
        <strain evidence="2 3">DSM 23841</strain>
    </source>
</reference>
<comment type="caution">
    <text evidence="2">The sequence shown here is derived from an EMBL/GenBank/DDBJ whole genome shotgun (WGS) entry which is preliminary data.</text>
</comment>
<feature type="signal peptide" evidence="1">
    <location>
        <begin position="1"/>
        <end position="22"/>
    </location>
</feature>
<feature type="chain" id="PRO_5019794360" description="Acid stress chaperone HdeA" evidence="1">
    <location>
        <begin position="23"/>
        <end position="115"/>
    </location>
</feature>
<dbReference type="EMBL" id="RBXP01000011">
    <property type="protein sequence ID" value="RKT60825.1"/>
    <property type="molecule type" value="Genomic_DNA"/>
</dbReference>
<evidence type="ECO:0000313" key="3">
    <source>
        <dbReference type="Proteomes" id="UP000270626"/>
    </source>
</evidence>
<proteinExistence type="predicted"/>
<gene>
    <name evidence="2" type="ORF">DFR40_0972</name>
</gene>
<evidence type="ECO:0000256" key="1">
    <source>
        <dbReference type="SAM" id="SignalP"/>
    </source>
</evidence>
<dbReference type="RefSeq" id="WP_121457319.1">
    <property type="nucleotide sequence ID" value="NZ_RBXP01000011.1"/>
</dbReference>
<sequence length="115" mass="12292">MGNTRGCVLLACAVLLAGPATASGLKILGFDDNSCAAWQAAAADPDQRAAQVAWARGFLSGHNYANQRQQVTDVSAGTVERNIEQYCRKNPDGQFIDAAYRMSDSMSGRNAPIRK</sequence>
<keyword evidence="1" id="KW-0732">Signal</keyword>
<protein>
    <recommendedName>
        <fullName evidence="4">Acid stress chaperone HdeA</fullName>
    </recommendedName>
</protein>
<accession>A0A495WJD8</accession>
<organism evidence="2 3">
    <name type="scientific">Azonexus fungiphilus</name>
    <dbReference type="NCBI Taxonomy" id="146940"/>
    <lineage>
        <taxon>Bacteria</taxon>
        <taxon>Pseudomonadati</taxon>
        <taxon>Pseudomonadota</taxon>
        <taxon>Betaproteobacteria</taxon>
        <taxon>Rhodocyclales</taxon>
        <taxon>Azonexaceae</taxon>
        <taxon>Azonexus</taxon>
    </lineage>
</organism>
<keyword evidence="3" id="KW-1185">Reference proteome</keyword>
<name>A0A495WJD8_9RHOO</name>
<evidence type="ECO:0000313" key="2">
    <source>
        <dbReference type="EMBL" id="RKT60825.1"/>
    </source>
</evidence>
<dbReference type="AlphaFoldDB" id="A0A495WJD8"/>
<dbReference type="OrthoDB" id="9181704at2"/>